<name>A0A4Z2GNY5_9TELE</name>
<gene>
    <name evidence="2" type="ORF">EYF80_035302</name>
</gene>
<protein>
    <submittedName>
        <fullName evidence="2">Uncharacterized protein</fullName>
    </submittedName>
</protein>
<dbReference type="EMBL" id="SRLO01000483">
    <property type="protein sequence ID" value="TNN54464.1"/>
    <property type="molecule type" value="Genomic_DNA"/>
</dbReference>
<accession>A0A4Z2GNY5</accession>
<feature type="region of interest" description="Disordered" evidence="1">
    <location>
        <begin position="1"/>
        <end position="124"/>
    </location>
</feature>
<feature type="compositionally biased region" description="Basic and acidic residues" evidence="1">
    <location>
        <begin position="61"/>
        <end position="77"/>
    </location>
</feature>
<reference evidence="2 3" key="1">
    <citation type="submission" date="2019-03" db="EMBL/GenBank/DDBJ databases">
        <title>First draft genome of Liparis tanakae, snailfish: a comprehensive survey of snailfish specific genes.</title>
        <authorList>
            <person name="Kim W."/>
            <person name="Song I."/>
            <person name="Jeong J.-H."/>
            <person name="Kim D."/>
            <person name="Kim S."/>
            <person name="Ryu S."/>
            <person name="Song J.Y."/>
            <person name="Lee S.K."/>
        </authorList>
    </citation>
    <scope>NUCLEOTIDE SEQUENCE [LARGE SCALE GENOMIC DNA]</scope>
    <source>
        <tissue evidence="2">Muscle</tissue>
    </source>
</reference>
<comment type="caution">
    <text evidence="2">The sequence shown here is derived from an EMBL/GenBank/DDBJ whole genome shotgun (WGS) entry which is preliminary data.</text>
</comment>
<evidence type="ECO:0000313" key="2">
    <source>
        <dbReference type="EMBL" id="TNN54464.1"/>
    </source>
</evidence>
<dbReference type="Proteomes" id="UP000314294">
    <property type="component" value="Unassembled WGS sequence"/>
</dbReference>
<feature type="compositionally biased region" description="Polar residues" evidence="1">
    <location>
        <begin position="96"/>
        <end position="108"/>
    </location>
</feature>
<proteinExistence type="predicted"/>
<sequence length="124" mass="13649">MDGPGFTPAVRASRRASVRAVTPQVKTYGLMDDGYPPEKTPPSNEPNTAWRPCTTDGFSNIHRDEEDTRRPSDDAARSARSRRALGSRGHGVIRQRGSSLMDGTQSNARPIRRGRAFAGREINK</sequence>
<evidence type="ECO:0000256" key="1">
    <source>
        <dbReference type="SAM" id="MobiDB-lite"/>
    </source>
</evidence>
<evidence type="ECO:0000313" key="3">
    <source>
        <dbReference type="Proteomes" id="UP000314294"/>
    </source>
</evidence>
<dbReference type="AlphaFoldDB" id="A0A4Z2GNY5"/>
<keyword evidence="3" id="KW-1185">Reference proteome</keyword>
<organism evidence="2 3">
    <name type="scientific">Liparis tanakae</name>
    <name type="common">Tanaka's snailfish</name>
    <dbReference type="NCBI Taxonomy" id="230148"/>
    <lineage>
        <taxon>Eukaryota</taxon>
        <taxon>Metazoa</taxon>
        <taxon>Chordata</taxon>
        <taxon>Craniata</taxon>
        <taxon>Vertebrata</taxon>
        <taxon>Euteleostomi</taxon>
        <taxon>Actinopterygii</taxon>
        <taxon>Neopterygii</taxon>
        <taxon>Teleostei</taxon>
        <taxon>Neoteleostei</taxon>
        <taxon>Acanthomorphata</taxon>
        <taxon>Eupercaria</taxon>
        <taxon>Perciformes</taxon>
        <taxon>Cottioidei</taxon>
        <taxon>Cottales</taxon>
        <taxon>Liparidae</taxon>
        <taxon>Liparis</taxon>
    </lineage>
</organism>